<evidence type="ECO:0000256" key="2">
    <source>
        <dbReference type="ARBA" id="ARBA00023235"/>
    </source>
</evidence>
<evidence type="ECO:0000256" key="3">
    <source>
        <dbReference type="PIRSR" id="PIRSR016184-1"/>
    </source>
</evidence>
<dbReference type="InterPro" id="IPR003719">
    <property type="entry name" value="Phenazine_PhzF-like"/>
</dbReference>
<name>A0A6C0RBT5_9BACT</name>
<dbReference type="PIRSF" id="PIRSF016184">
    <property type="entry name" value="PhzC_PhzF"/>
    <property type="match status" value="1"/>
</dbReference>
<keyword evidence="2" id="KW-0413">Isomerase</keyword>
<evidence type="ECO:0000313" key="4">
    <source>
        <dbReference type="EMBL" id="QIA07924.1"/>
    </source>
</evidence>
<dbReference type="PANTHER" id="PTHR13774">
    <property type="entry name" value="PHENAZINE BIOSYNTHESIS PROTEIN"/>
    <property type="match status" value="1"/>
</dbReference>
<dbReference type="SUPFAM" id="SSF54506">
    <property type="entry name" value="Diaminopimelate epimerase-like"/>
    <property type="match status" value="1"/>
</dbReference>
<accession>A0A6C0RBT5</accession>
<dbReference type="PANTHER" id="PTHR13774:SF17">
    <property type="entry name" value="PHENAZINE BIOSYNTHESIS-LIKE DOMAIN-CONTAINING PROTEIN"/>
    <property type="match status" value="1"/>
</dbReference>
<dbReference type="GO" id="GO:0016853">
    <property type="term" value="F:isomerase activity"/>
    <property type="evidence" value="ECO:0007669"/>
    <property type="project" value="UniProtKB-KW"/>
</dbReference>
<dbReference type="Pfam" id="PF02567">
    <property type="entry name" value="PhzC-PhzF"/>
    <property type="match status" value="1"/>
</dbReference>
<dbReference type="KEGG" id="drc:G0Q07_09370"/>
<feature type="active site" evidence="3">
    <location>
        <position position="47"/>
    </location>
</feature>
<dbReference type="EMBL" id="CP048409">
    <property type="protein sequence ID" value="QIA07924.1"/>
    <property type="molecule type" value="Genomic_DNA"/>
</dbReference>
<protein>
    <submittedName>
        <fullName evidence="4">PhzF family phenazine biosynthesis protein</fullName>
    </submittedName>
</protein>
<keyword evidence="5" id="KW-1185">Reference proteome</keyword>
<comment type="similarity">
    <text evidence="1">Belongs to the PhzF family.</text>
</comment>
<evidence type="ECO:0000313" key="5">
    <source>
        <dbReference type="Proteomes" id="UP000474630"/>
    </source>
</evidence>
<proteinExistence type="inferred from homology"/>
<dbReference type="GO" id="GO:0005737">
    <property type="term" value="C:cytoplasm"/>
    <property type="evidence" value="ECO:0007669"/>
    <property type="project" value="TreeGrafter"/>
</dbReference>
<dbReference type="RefSeq" id="WP_163345845.1">
    <property type="nucleotide sequence ID" value="NZ_CP048409.1"/>
</dbReference>
<dbReference type="Proteomes" id="UP000474630">
    <property type="component" value="Chromosome"/>
</dbReference>
<gene>
    <name evidence="4" type="ORF">G0Q07_09370</name>
</gene>
<dbReference type="Gene3D" id="3.10.310.10">
    <property type="entry name" value="Diaminopimelate Epimerase, Chain A, domain 1"/>
    <property type="match status" value="2"/>
</dbReference>
<sequence>MNLTVYQVDAFADKIFEGNPAAVIPLQDEWLPDATMQKLAMENNLSETAFFIKQDDCYHIRWFTPEAEVDLCGHATLATSHVMFQHLNYAADSICFESRSGKLSVNKEGDLLVLNFPASEVEAKYIPTGLKTAFGIHPHECFKGREDLLLVFKNENDIANLEPDFTQMLEATSRGIICTAKSEKYDFVSRYFAPSVGINEDPVTGSAHTMLIPYWSAQLNKKTLLTKQISKRGGVLKCRQLGDRVEIGGKAVTFLVGTINI</sequence>
<evidence type="ECO:0000256" key="1">
    <source>
        <dbReference type="ARBA" id="ARBA00008270"/>
    </source>
</evidence>
<dbReference type="NCBIfam" id="TIGR00654">
    <property type="entry name" value="PhzF_family"/>
    <property type="match status" value="1"/>
</dbReference>
<reference evidence="4 5" key="1">
    <citation type="submission" date="2020-02" db="EMBL/GenBank/DDBJ databases">
        <title>Genome sequencing for Draconibacterium sp. strain M1.</title>
        <authorList>
            <person name="Park S.-J."/>
        </authorList>
    </citation>
    <scope>NUCLEOTIDE SEQUENCE [LARGE SCALE GENOMIC DNA]</scope>
    <source>
        <strain evidence="4 5">M1</strain>
    </source>
</reference>
<organism evidence="4 5">
    <name type="scientific">Draconibacterium halophilum</name>
    <dbReference type="NCBI Taxonomy" id="2706887"/>
    <lineage>
        <taxon>Bacteria</taxon>
        <taxon>Pseudomonadati</taxon>
        <taxon>Bacteroidota</taxon>
        <taxon>Bacteroidia</taxon>
        <taxon>Marinilabiliales</taxon>
        <taxon>Prolixibacteraceae</taxon>
        <taxon>Draconibacterium</taxon>
    </lineage>
</organism>
<dbReference type="AlphaFoldDB" id="A0A6C0RBT5"/>